<dbReference type="RefSeq" id="WP_149865546.1">
    <property type="nucleotide sequence ID" value="NZ_KQ130506.1"/>
</dbReference>
<protein>
    <recommendedName>
        <fullName evidence="3">DUF4403 family protein</fullName>
    </recommendedName>
</protein>
<dbReference type="AlphaFoldDB" id="A0A0J8GRQ9"/>
<dbReference type="EMBL" id="LAZL01000035">
    <property type="protein sequence ID" value="KMT63984.1"/>
    <property type="molecule type" value="Genomic_DNA"/>
</dbReference>
<gene>
    <name evidence="1" type="ORF">XM47_16905</name>
</gene>
<dbReference type="OrthoDB" id="1299766at2"/>
<accession>A0A0J8GRQ9</accession>
<dbReference type="Proteomes" id="UP000037600">
    <property type="component" value="Unassembled WGS sequence"/>
</dbReference>
<evidence type="ECO:0000313" key="1">
    <source>
        <dbReference type="EMBL" id="KMT63984.1"/>
    </source>
</evidence>
<proteinExistence type="predicted"/>
<keyword evidence="2" id="KW-1185">Reference proteome</keyword>
<dbReference type="Pfam" id="PF14356">
    <property type="entry name" value="DUF4403"/>
    <property type="match status" value="1"/>
</dbReference>
<dbReference type="STRING" id="1513271.XM47_16905"/>
<comment type="caution">
    <text evidence="1">The sequence shown here is derived from an EMBL/GenBank/DDBJ whole genome shotgun (WGS) entry which is preliminary data.</text>
</comment>
<evidence type="ECO:0008006" key="3">
    <source>
        <dbReference type="Google" id="ProtNLM"/>
    </source>
</evidence>
<evidence type="ECO:0000313" key="2">
    <source>
        <dbReference type="Proteomes" id="UP000037600"/>
    </source>
</evidence>
<sequence length="446" mass="49850">MTNSNNQSTVSMPIEVSLEFVEAKLNDALPDLLADINEPNRICVKNKFIKLRCDLNGWVKRNGEIKLAGFNDALHFSIPIKAQVSAKAGISETVNAAATVYIIAKPKLNADWSLSVEVNPDYKWDKKPSLELFGLIKISFAKQVDPQIRAKMNEFVAEIPEMLANLKLRRQVELAWQKIQEPVEINDNPKLNLLFSPNLIGYSGLAITQQAIKTTINVSGHTDVFLGEVEAQHKAPLLDISETKPLNQGSFSLGLPLVIPYQEMLDAINQKLPNGYEKKLDNEGKLKVYNPDIQSSANGLLAIKLTLEYDNRSRFLRWIDVFNWFSFKGTIAFEGKPSLNKLDRSITLDSLEYQANTDNSILDGLVSVARIEMIREYIKQKARYSFGDKVDEGIAKVNKALNKPTDKDVKVLALLENISVDNLVVNQDSLVVDTRLSGLVSVKVEP</sequence>
<dbReference type="InterPro" id="IPR025515">
    <property type="entry name" value="DUF4403"/>
</dbReference>
<reference evidence="1 2" key="1">
    <citation type="submission" date="2015-04" db="EMBL/GenBank/DDBJ databases">
        <title>Draft Genome Sequence of the Novel Agar-Digesting Marine Bacterium Q1.</title>
        <authorList>
            <person name="Li Y."/>
            <person name="Li D."/>
            <person name="Chen G."/>
            <person name="Du Z."/>
        </authorList>
    </citation>
    <scope>NUCLEOTIDE SEQUENCE [LARGE SCALE GENOMIC DNA]</scope>
    <source>
        <strain evidence="1 2">Q1</strain>
    </source>
</reference>
<name>A0A0J8GRQ9_9ALTE</name>
<organism evidence="1 2">
    <name type="scientific">Catenovulum maritimum</name>
    <dbReference type="NCBI Taxonomy" id="1513271"/>
    <lineage>
        <taxon>Bacteria</taxon>
        <taxon>Pseudomonadati</taxon>
        <taxon>Pseudomonadota</taxon>
        <taxon>Gammaproteobacteria</taxon>
        <taxon>Alteromonadales</taxon>
        <taxon>Alteromonadaceae</taxon>
        <taxon>Catenovulum</taxon>
    </lineage>
</organism>